<gene>
    <name evidence="1" type="ORF">MOX91_01645</name>
</gene>
<sequence length="137" mass="14919">MLTYQEDKTAIKTIYITAVAPISNNYTRLRAQKKAEQIAHAYAEQTLIRILNSKVKSSSTMKSDMTDNAAYASTKISLSETISSESSAIIAGLIKVASDPDRDGSYVAIYVWNNTINAGLKEVSSSMKETSKDSVAK</sequence>
<keyword evidence="2" id="KW-1185">Reference proteome</keyword>
<comment type="caution">
    <text evidence="1">The sequence shown here is derived from an EMBL/GenBank/DDBJ whole genome shotgun (WGS) entry which is preliminary data.</text>
</comment>
<evidence type="ECO:0000313" key="2">
    <source>
        <dbReference type="Proteomes" id="UP001275932"/>
    </source>
</evidence>
<protein>
    <submittedName>
        <fullName evidence="1">Uncharacterized protein</fullName>
    </submittedName>
</protein>
<evidence type="ECO:0000313" key="1">
    <source>
        <dbReference type="EMBL" id="MDX8414890.1"/>
    </source>
</evidence>
<name>A0ABU4WE98_9BACT</name>
<dbReference type="EMBL" id="JALBUT010000001">
    <property type="protein sequence ID" value="MDX8414890.1"/>
    <property type="molecule type" value="Genomic_DNA"/>
</dbReference>
<organism evidence="1 2">
    <name type="scientific">Intestinicryptomonas porci</name>
    <dbReference type="NCBI Taxonomy" id="2926320"/>
    <lineage>
        <taxon>Bacteria</taxon>
        <taxon>Pseudomonadati</taxon>
        <taxon>Verrucomicrobiota</taxon>
        <taxon>Opitutia</taxon>
        <taxon>Opitutales</taxon>
        <taxon>Intestinicryptomonaceae</taxon>
        <taxon>Intestinicryptomonas</taxon>
    </lineage>
</organism>
<dbReference type="RefSeq" id="WP_370396335.1">
    <property type="nucleotide sequence ID" value="NZ_JALBUT010000001.1"/>
</dbReference>
<reference evidence="1 2" key="1">
    <citation type="submission" date="2022-03" db="EMBL/GenBank/DDBJ databases">
        <title>Novel taxa within the pig intestine.</title>
        <authorList>
            <person name="Wylensek D."/>
            <person name="Bishof K."/>
            <person name="Afrizal A."/>
            <person name="Clavel T."/>
        </authorList>
    </citation>
    <scope>NUCLEOTIDE SEQUENCE [LARGE SCALE GENOMIC DNA]</scope>
    <source>
        <strain evidence="1 2">CLA-KB-P66</strain>
    </source>
</reference>
<dbReference type="Proteomes" id="UP001275932">
    <property type="component" value="Unassembled WGS sequence"/>
</dbReference>
<proteinExistence type="predicted"/>
<accession>A0ABU4WE98</accession>